<accession>A0A2H1EHE6</accession>
<dbReference type="SUPFAM" id="SSF55961">
    <property type="entry name" value="Bet v1-like"/>
    <property type="match status" value="1"/>
</dbReference>
<gene>
    <name evidence="1" type="ORF">NSIN_20836</name>
</gene>
<dbReference type="AlphaFoldDB" id="A0A2H1EHE6"/>
<dbReference type="InterPro" id="IPR023393">
    <property type="entry name" value="START-like_dom_sf"/>
</dbReference>
<evidence type="ECO:0000313" key="2">
    <source>
        <dbReference type="Proteomes" id="UP000232412"/>
    </source>
</evidence>
<proteinExistence type="predicted"/>
<dbReference type="RefSeq" id="WP_101009872.1">
    <property type="nucleotide sequence ID" value="NZ_FRFC01000003.1"/>
</dbReference>
<name>A0A2H1EHE6_9ARCH</name>
<dbReference type="Gene3D" id="3.30.530.20">
    <property type="match status" value="1"/>
</dbReference>
<keyword evidence="2" id="KW-1185">Reference proteome</keyword>
<organism evidence="1 2">
    <name type="scientific">Nitrosotalea sinensis</name>
    <dbReference type="NCBI Taxonomy" id="1499975"/>
    <lineage>
        <taxon>Archaea</taxon>
        <taxon>Nitrososphaerota</taxon>
        <taxon>Nitrososphaeria</taxon>
        <taxon>Nitrosotaleales</taxon>
        <taxon>Nitrosotaleaceae</taxon>
        <taxon>Nitrosotalea</taxon>
    </lineage>
</organism>
<sequence>MMERHNLSHRITIFSIILLAITVFSFIPSSYADKVITLQKVSDVTESSLLNTITNVTEYPQIFPDNVKYAKILDNSTKLVDINVGINGLYFDTQAICKTDANGDYVVEVVSGDLKGTTMTTKLEKTWGFHGEKDGGTIANIVVDVKTAGLLAWMINVVPDNTVSDAVGYGFDKFIEHVKST</sequence>
<dbReference type="Proteomes" id="UP000232412">
    <property type="component" value="Unassembled WGS sequence"/>
</dbReference>
<evidence type="ECO:0000313" key="1">
    <source>
        <dbReference type="EMBL" id="SHO45956.1"/>
    </source>
</evidence>
<reference evidence="2" key="1">
    <citation type="submission" date="2016-12" db="EMBL/GenBank/DDBJ databases">
        <authorList>
            <person name="Herbold C."/>
        </authorList>
    </citation>
    <scope>NUCLEOTIDE SEQUENCE [LARGE SCALE GENOMIC DNA]</scope>
</reference>
<protein>
    <submittedName>
        <fullName evidence="1">Uncharacterized protein</fullName>
    </submittedName>
</protein>
<dbReference type="EMBL" id="FRFC01000003">
    <property type="protein sequence ID" value="SHO45956.1"/>
    <property type="molecule type" value="Genomic_DNA"/>
</dbReference>
<dbReference type="OrthoDB" id="11205at2157"/>